<accession>A0A3R9ST70</accession>
<keyword evidence="3 12" id="KW-0285">Flavoprotein</keyword>
<evidence type="ECO:0000256" key="9">
    <source>
        <dbReference type="ARBA" id="ARBA00068311"/>
    </source>
</evidence>
<evidence type="ECO:0000313" key="16">
    <source>
        <dbReference type="EMBL" id="RSP73567.1"/>
    </source>
</evidence>
<feature type="domain" description="Acyl-CoA dehydrogenase/oxidase N-terminal" evidence="15">
    <location>
        <begin position="5"/>
        <end position="116"/>
    </location>
</feature>
<evidence type="ECO:0000256" key="2">
    <source>
        <dbReference type="ARBA" id="ARBA00009347"/>
    </source>
</evidence>
<evidence type="ECO:0000256" key="10">
    <source>
        <dbReference type="ARBA" id="ARBA00072305"/>
    </source>
</evidence>
<evidence type="ECO:0000259" key="15">
    <source>
        <dbReference type="Pfam" id="PF02771"/>
    </source>
</evidence>
<dbReference type="EMBL" id="RFBY01000040">
    <property type="protein sequence ID" value="RSP73567.1"/>
    <property type="molecule type" value="Genomic_DNA"/>
</dbReference>
<dbReference type="InterPro" id="IPR013786">
    <property type="entry name" value="AcylCoA_DH/ox_N"/>
</dbReference>
<dbReference type="FunFam" id="1.20.140.10:FF:000004">
    <property type="entry name" value="Acyl-CoA dehydrogenase FadE25"/>
    <property type="match status" value="1"/>
</dbReference>
<dbReference type="InterPro" id="IPR009100">
    <property type="entry name" value="AcylCoA_DH/oxidase_NM_dom_sf"/>
</dbReference>
<keyword evidence="4 12" id="KW-0274">FAD</keyword>
<dbReference type="InterPro" id="IPR006089">
    <property type="entry name" value="Acyl-CoA_DH_CS"/>
</dbReference>
<evidence type="ECO:0000313" key="17">
    <source>
        <dbReference type="Proteomes" id="UP000269597"/>
    </source>
</evidence>
<evidence type="ECO:0000256" key="1">
    <source>
        <dbReference type="ARBA" id="ARBA00001974"/>
    </source>
</evidence>
<sequence>MILNAEQSMVQEMMRNYAQNQLKPTAAHRDKTHEFPAQELKDLGALGAMGMTVPDEWGGAGMDYVSLVLAIEEIAAGDGAISTIVSVQNSLICGITLAYGSEQQKQTYLPKFASGEWLGCFCLTEPHVGSDASAILCKAEQDGDHWVLNGVKQFITSGKNAQVALVFAVTDKQAGKKGISCFLVPTNTQGYLVTRIEDKMGQHASDTATITLEDCRIPLENLVGQEGEGYKIALSNLAAGRIGIAAQSVGMARAAFDAAVQLADMATQIEAAHQLVLHAATLKDAGLPCLKEASMAKLFASTMAERVCSDAIQIHGGYGYVSDFPVERIYRDVRVSQIYEGASDIQRLVIAREVAQV</sequence>
<evidence type="ECO:0000256" key="12">
    <source>
        <dbReference type="RuleBase" id="RU362125"/>
    </source>
</evidence>
<dbReference type="Proteomes" id="UP000269597">
    <property type="component" value="Unassembled WGS sequence"/>
</dbReference>
<dbReference type="GO" id="GO:0003995">
    <property type="term" value="F:acyl-CoA dehydrogenase activity"/>
    <property type="evidence" value="ECO:0007669"/>
    <property type="project" value="InterPro"/>
</dbReference>
<dbReference type="InterPro" id="IPR006091">
    <property type="entry name" value="Acyl-CoA_Oxase/DH_mid-dom"/>
</dbReference>
<protein>
    <recommendedName>
        <fullName evidence="9">3-sulfinopropanoyl-CoA desulfinase</fullName>
        <ecNumber evidence="7">1.3.8.10</ecNumber>
        <ecNumber evidence="8">3.13.1.4</ecNumber>
    </recommendedName>
    <alternativeName>
        <fullName evidence="11">3-sulfinopropionyl coenzyme A desulfinase</fullName>
    </alternativeName>
    <alternativeName>
        <fullName evidence="10">Cyclohex-1-ene-1-carbonyl-CoA dehydrogenase</fullName>
    </alternativeName>
</protein>
<comment type="caution">
    <text evidence="16">The sequence shown here is derived from an EMBL/GenBank/DDBJ whole genome shotgun (WGS) entry which is preliminary data.</text>
</comment>
<dbReference type="SUPFAM" id="SSF47203">
    <property type="entry name" value="Acyl-CoA dehydrogenase C-terminal domain-like"/>
    <property type="match status" value="1"/>
</dbReference>
<dbReference type="Pfam" id="PF02771">
    <property type="entry name" value="Acyl-CoA_dh_N"/>
    <property type="match status" value="1"/>
</dbReference>
<dbReference type="PROSITE" id="PS00073">
    <property type="entry name" value="ACYL_COA_DH_2"/>
    <property type="match status" value="1"/>
</dbReference>
<dbReference type="Gene3D" id="1.10.540.10">
    <property type="entry name" value="Acyl-CoA dehydrogenase/oxidase, N-terminal domain"/>
    <property type="match status" value="1"/>
</dbReference>
<keyword evidence="5 12" id="KW-0560">Oxidoreductase</keyword>
<evidence type="ECO:0000259" key="14">
    <source>
        <dbReference type="Pfam" id="PF02770"/>
    </source>
</evidence>
<dbReference type="RefSeq" id="WP_114203949.1">
    <property type="nucleotide sequence ID" value="NZ_CP136183.1"/>
</dbReference>
<dbReference type="InterPro" id="IPR036250">
    <property type="entry name" value="AcylCo_DH-like_C"/>
</dbReference>
<dbReference type="PIRSF" id="PIRSF016578">
    <property type="entry name" value="HsaA"/>
    <property type="match status" value="1"/>
</dbReference>
<proteinExistence type="inferred from homology"/>
<evidence type="ECO:0000256" key="4">
    <source>
        <dbReference type="ARBA" id="ARBA00022827"/>
    </source>
</evidence>
<evidence type="ECO:0000256" key="7">
    <source>
        <dbReference type="ARBA" id="ARBA00066362"/>
    </source>
</evidence>
<dbReference type="PANTHER" id="PTHR43884">
    <property type="entry name" value="ACYL-COA DEHYDROGENASE"/>
    <property type="match status" value="1"/>
</dbReference>
<comment type="catalytic activity">
    <reaction evidence="6">
        <text>3-sulfinopropanoyl-CoA + H2O = propanoyl-CoA + sulfite + H(+)</text>
        <dbReference type="Rhea" id="RHEA:41624"/>
        <dbReference type="ChEBI" id="CHEBI:15377"/>
        <dbReference type="ChEBI" id="CHEBI:15378"/>
        <dbReference type="ChEBI" id="CHEBI:17359"/>
        <dbReference type="ChEBI" id="CHEBI:57392"/>
        <dbReference type="ChEBI" id="CHEBI:78349"/>
        <dbReference type="EC" id="3.13.1.4"/>
    </reaction>
    <physiologicalReaction direction="left-to-right" evidence="6">
        <dbReference type="Rhea" id="RHEA:41625"/>
    </physiologicalReaction>
</comment>
<name>A0A3R9ST70_ACIBA</name>
<evidence type="ECO:0000259" key="13">
    <source>
        <dbReference type="Pfam" id="PF00441"/>
    </source>
</evidence>
<organism evidence="16 17">
    <name type="scientific">Acinetobacter baumannii</name>
    <dbReference type="NCBI Taxonomy" id="470"/>
    <lineage>
        <taxon>Bacteria</taxon>
        <taxon>Pseudomonadati</taxon>
        <taxon>Pseudomonadota</taxon>
        <taxon>Gammaproteobacteria</taxon>
        <taxon>Moraxellales</taxon>
        <taxon>Moraxellaceae</taxon>
        <taxon>Acinetobacter</taxon>
        <taxon>Acinetobacter calcoaceticus/baumannii complex</taxon>
    </lineage>
</organism>
<dbReference type="AlphaFoldDB" id="A0A3R9ST70"/>
<dbReference type="Pfam" id="PF00441">
    <property type="entry name" value="Acyl-CoA_dh_1"/>
    <property type="match status" value="1"/>
</dbReference>
<evidence type="ECO:0000256" key="5">
    <source>
        <dbReference type="ARBA" id="ARBA00023002"/>
    </source>
</evidence>
<dbReference type="SUPFAM" id="SSF56645">
    <property type="entry name" value="Acyl-CoA dehydrogenase NM domain-like"/>
    <property type="match status" value="1"/>
</dbReference>
<evidence type="ECO:0000256" key="8">
    <source>
        <dbReference type="ARBA" id="ARBA00066461"/>
    </source>
</evidence>
<comment type="similarity">
    <text evidence="2 12">Belongs to the acyl-CoA dehydrogenase family.</text>
</comment>
<dbReference type="Pfam" id="PF02770">
    <property type="entry name" value="Acyl-CoA_dh_M"/>
    <property type="match status" value="1"/>
</dbReference>
<dbReference type="Gene3D" id="2.40.110.10">
    <property type="entry name" value="Butyryl-CoA Dehydrogenase, subunit A, domain 2"/>
    <property type="match status" value="1"/>
</dbReference>
<dbReference type="InterPro" id="IPR009075">
    <property type="entry name" value="AcylCo_DH/oxidase_C"/>
</dbReference>
<evidence type="ECO:0000256" key="11">
    <source>
        <dbReference type="ARBA" id="ARBA00075603"/>
    </source>
</evidence>
<feature type="domain" description="Acyl-CoA dehydrogenase/oxidase C-terminal" evidence="13">
    <location>
        <begin position="261"/>
        <end position="354"/>
    </location>
</feature>
<dbReference type="InterPro" id="IPR046373">
    <property type="entry name" value="Acyl-CoA_Oxase/DH_mid-dom_sf"/>
</dbReference>
<evidence type="ECO:0000256" key="3">
    <source>
        <dbReference type="ARBA" id="ARBA00022630"/>
    </source>
</evidence>
<reference evidence="16 17" key="1">
    <citation type="submission" date="2018-10" db="EMBL/GenBank/DDBJ databases">
        <title>GWAS and RNA-Seq identify cryptic mechanisms of antimicrobial resistance in Acinetobacter baumannii.</title>
        <authorList>
            <person name="Sahl J.W."/>
        </authorList>
    </citation>
    <scope>NUCLEOTIDE SEQUENCE [LARGE SCALE GENOMIC DNA]</scope>
    <source>
        <strain evidence="16 17">TG31299</strain>
    </source>
</reference>
<feature type="domain" description="Acyl-CoA oxidase/dehydrogenase middle" evidence="14">
    <location>
        <begin position="120"/>
        <end position="215"/>
    </location>
</feature>
<evidence type="ECO:0000256" key="6">
    <source>
        <dbReference type="ARBA" id="ARBA00052938"/>
    </source>
</evidence>
<dbReference type="EC" id="1.3.8.10" evidence="7"/>
<gene>
    <name evidence="16" type="ORF">EA722_12590</name>
</gene>
<dbReference type="FunFam" id="2.40.110.10:FF:000001">
    <property type="entry name" value="Acyl-CoA dehydrogenase, mitochondrial"/>
    <property type="match status" value="1"/>
</dbReference>
<dbReference type="PANTHER" id="PTHR43884:SF12">
    <property type="entry name" value="ISOVALERYL-COA DEHYDROGENASE, MITOCHONDRIAL-RELATED"/>
    <property type="match status" value="1"/>
</dbReference>
<dbReference type="InterPro" id="IPR037069">
    <property type="entry name" value="AcylCoA_DH/ox_N_sf"/>
</dbReference>
<dbReference type="EC" id="3.13.1.4" evidence="8"/>
<dbReference type="GO" id="GO:0050660">
    <property type="term" value="F:flavin adenine dinucleotide binding"/>
    <property type="evidence" value="ECO:0007669"/>
    <property type="project" value="InterPro"/>
</dbReference>
<dbReference type="FunFam" id="1.10.540.10:FF:000002">
    <property type="entry name" value="Acyl-CoA dehydrogenase FadE19"/>
    <property type="match status" value="1"/>
</dbReference>
<comment type="cofactor">
    <cofactor evidence="1 12">
        <name>FAD</name>
        <dbReference type="ChEBI" id="CHEBI:57692"/>
    </cofactor>
</comment>
<dbReference type="Gene3D" id="1.20.140.10">
    <property type="entry name" value="Butyryl-CoA Dehydrogenase, subunit A, domain 3"/>
    <property type="match status" value="2"/>
</dbReference>